<dbReference type="InterPro" id="IPR040026">
    <property type="entry name" value="FliD"/>
</dbReference>
<evidence type="ECO:0000256" key="1">
    <source>
        <dbReference type="ARBA" id="ARBA00009764"/>
    </source>
</evidence>
<keyword evidence="9" id="KW-1185">Reference proteome</keyword>
<evidence type="ECO:0000256" key="2">
    <source>
        <dbReference type="ARBA" id="ARBA00011255"/>
    </source>
</evidence>
<dbReference type="GO" id="GO:0009424">
    <property type="term" value="C:bacterial-type flagellum hook"/>
    <property type="evidence" value="ECO:0007669"/>
    <property type="project" value="UniProtKB-UniRule"/>
</dbReference>
<feature type="coiled-coil region" evidence="5">
    <location>
        <begin position="518"/>
        <end position="556"/>
    </location>
</feature>
<reference evidence="9" key="1">
    <citation type="submission" date="2017-04" db="EMBL/GenBank/DDBJ databases">
        <authorList>
            <person name="Varghese N."/>
            <person name="Submissions S."/>
        </authorList>
    </citation>
    <scope>NUCLEOTIDE SEQUENCE [LARGE SCALE GENOMIC DNA]</scope>
    <source>
        <strain evidence="9">K3S</strain>
    </source>
</reference>
<dbReference type="Pfam" id="PF02465">
    <property type="entry name" value="FliD_N"/>
    <property type="match status" value="1"/>
</dbReference>
<comment type="subcellular location">
    <subcellularLocation>
        <location evidence="5">Secreted</location>
    </subcellularLocation>
    <subcellularLocation>
        <location evidence="5">Bacterial flagellum</location>
    </subcellularLocation>
</comment>
<dbReference type="InterPro" id="IPR010809">
    <property type="entry name" value="FliD_C"/>
</dbReference>
<dbReference type="GO" id="GO:0009421">
    <property type="term" value="C:bacterial-type flagellum filament cap"/>
    <property type="evidence" value="ECO:0007669"/>
    <property type="project" value="InterPro"/>
</dbReference>
<dbReference type="GO" id="GO:0005576">
    <property type="term" value="C:extracellular region"/>
    <property type="evidence" value="ECO:0007669"/>
    <property type="project" value="UniProtKB-SubCell"/>
</dbReference>
<keyword evidence="8" id="KW-0966">Cell projection</keyword>
<dbReference type="GO" id="GO:0007155">
    <property type="term" value="P:cell adhesion"/>
    <property type="evidence" value="ECO:0007669"/>
    <property type="project" value="InterPro"/>
</dbReference>
<gene>
    <name evidence="8" type="ORF">SAMN06295933_1660</name>
</gene>
<organism evidence="8 9">
    <name type="scientific">Desulfovibrio gilichinskyi</name>
    <dbReference type="NCBI Taxonomy" id="1519643"/>
    <lineage>
        <taxon>Bacteria</taxon>
        <taxon>Pseudomonadati</taxon>
        <taxon>Thermodesulfobacteriota</taxon>
        <taxon>Desulfovibrionia</taxon>
        <taxon>Desulfovibrionales</taxon>
        <taxon>Desulfovibrionaceae</taxon>
        <taxon>Desulfovibrio</taxon>
    </lineage>
</organism>
<dbReference type="InterPro" id="IPR003481">
    <property type="entry name" value="FliD_N"/>
</dbReference>
<evidence type="ECO:0000256" key="4">
    <source>
        <dbReference type="ARBA" id="ARBA00023143"/>
    </source>
</evidence>
<evidence type="ECO:0000259" key="7">
    <source>
        <dbReference type="Pfam" id="PF07195"/>
    </source>
</evidence>
<accession>A0A1X7D4X7</accession>
<sequence>MADTTSGNISFAGLGSGTDFGAMIDGFVKLERTQITSLEKWKKSWSSKVDQFHELNTSLLALQTTLKSMDTIDEFMSKVATSSNEDAVTATATSEATVTSHNLFVRKLAQNDIRSSDGGVASIKDSIFSSNGSFSFTYQGDAIVLSNIPAGTTMEGFINLINNHVDTKDRIRATTISDGTTLHLQLSGLDLGQASMIIVDSLVGLDPALGDLTRTQLAQDAEINVDGFPPGDFMRRASNTIDDAIIGLTFTLKDTSVANASNIFTTPFKLGVTTDTEKIKENVQKFVDQINEVRQKIKDMTAVDTTSEKPKGSILTGNYGVELLIGQRLKSITASKGEGFTWFEDLAGGGTKGDKYSSLSQVGILTNADTGGANAGLLELDMDELSKALLDDPYAVAEIFAAHEKGTSNSPNVQYMSHIEGSTEPGSYNVQYEVSGGVLVSATINGHAAAVIAGTWEITGVGGTPEAGLGMKVLNHTDGVYGNSNDNASDAILVSVKEGKAGEMVGAISDILSKTGPLNILEENYNDIMDNIDKKIEREENRIDLFEQNLKLKYSRLDALLGKYQGIQAQLTSSIKQLGSGSS</sequence>
<dbReference type="RefSeq" id="WP_085101021.1">
    <property type="nucleotide sequence ID" value="NZ_FWZU01000002.1"/>
</dbReference>
<dbReference type="Pfam" id="PF07195">
    <property type="entry name" value="FliD_C"/>
    <property type="match status" value="1"/>
</dbReference>
<dbReference type="PANTHER" id="PTHR30288">
    <property type="entry name" value="FLAGELLAR CAP/ASSEMBLY PROTEIN FLID"/>
    <property type="match status" value="1"/>
</dbReference>
<dbReference type="AlphaFoldDB" id="A0A1X7D4X7"/>
<keyword evidence="5" id="KW-0964">Secreted</keyword>
<dbReference type="OrthoDB" id="5484186at2"/>
<dbReference type="Proteomes" id="UP000192906">
    <property type="component" value="Unassembled WGS sequence"/>
</dbReference>
<proteinExistence type="inferred from homology"/>
<dbReference type="GO" id="GO:0071973">
    <property type="term" value="P:bacterial-type flagellum-dependent cell motility"/>
    <property type="evidence" value="ECO:0007669"/>
    <property type="project" value="TreeGrafter"/>
</dbReference>
<evidence type="ECO:0000313" key="8">
    <source>
        <dbReference type="EMBL" id="SMF08990.1"/>
    </source>
</evidence>
<feature type="domain" description="Flagellar hook-associated protein 2 N-terminal" evidence="6">
    <location>
        <begin position="16"/>
        <end position="112"/>
    </location>
</feature>
<dbReference type="PANTHER" id="PTHR30288:SF0">
    <property type="entry name" value="FLAGELLAR HOOK-ASSOCIATED PROTEIN 2"/>
    <property type="match status" value="1"/>
</dbReference>
<name>A0A1X7D4X7_9BACT</name>
<dbReference type="STRING" id="1519643.SAMN06295933_1660"/>
<dbReference type="EMBL" id="FWZU01000002">
    <property type="protein sequence ID" value="SMF08990.1"/>
    <property type="molecule type" value="Genomic_DNA"/>
</dbReference>
<comment type="subunit">
    <text evidence="2 5">Homopentamer.</text>
</comment>
<comment type="function">
    <text evidence="5">Required for morphogenesis and for the elongation of the flagellar filament by facilitating polymerization of the flagellin monomers at the tip of growing filament. Forms a capping structure, which prevents flagellin subunits (transported through the central channel of the flagellum) from leaking out without polymerization at the distal end.</text>
</comment>
<keyword evidence="3 5" id="KW-0175">Coiled coil</keyword>
<evidence type="ECO:0000313" key="9">
    <source>
        <dbReference type="Proteomes" id="UP000192906"/>
    </source>
</evidence>
<keyword evidence="4 5" id="KW-0975">Bacterial flagellum</keyword>
<keyword evidence="8" id="KW-0969">Cilium</keyword>
<evidence type="ECO:0000259" key="6">
    <source>
        <dbReference type="Pfam" id="PF02465"/>
    </source>
</evidence>
<evidence type="ECO:0000256" key="5">
    <source>
        <dbReference type="RuleBase" id="RU362066"/>
    </source>
</evidence>
<feature type="domain" description="Flagellar hook-associated protein 2 C-terminal" evidence="7">
    <location>
        <begin position="218"/>
        <end position="565"/>
    </location>
</feature>
<protein>
    <recommendedName>
        <fullName evidence="5">Flagellar hook-associated protein 2</fullName>
        <shortName evidence="5">HAP2</shortName>
    </recommendedName>
    <alternativeName>
        <fullName evidence="5">Flagellar cap protein</fullName>
    </alternativeName>
</protein>
<comment type="similarity">
    <text evidence="1 5">Belongs to the FliD family.</text>
</comment>
<evidence type="ECO:0000256" key="3">
    <source>
        <dbReference type="ARBA" id="ARBA00023054"/>
    </source>
</evidence>
<keyword evidence="8" id="KW-0282">Flagellum</keyword>